<evidence type="ECO:0000256" key="1">
    <source>
        <dbReference type="ARBA" id="ARBA00004326"/>
    </source>
</evidence>
<gene>
    <name evidence="20" type="ORF">ODALV1_LOCUS14843</name>
</gene>
<dbReference type="Gene3D" id="2.60.120.920">
    <property type="match status" value="3"/>
</dbReference>
<dbReference type="Pfam" id="PF00520">
    <property type="entry name" value="Ion_trans"/>
    <property type="match status" value="1"/>
</dbReference>
<dbReference type="CDD" id="cd00051">
    <property type="entry name" value="EFh"/>
    <property type="match status" value="1"/>
</dbReference>
<dbReference type="Gene3D" id="1.10.490.160">
    <property type="match status" value="1"/>
</dbReference>
<dbReference type="SUPFAM" id="SSF49899">
    <property type="entry name" value="Concanavalin A-like lectins/glucanases"/>
    <property type="match status" value="3"/>
</dbReference>
<keyword evidence="21" id="KW-1185">Reference proteome</keyword>
<dbReference type="PANTHER" id="PTHR46399:SF8">
    <property type="entry name" value="B30.2_SPRY DOMAIN-CONTAINING PROTEIN"/>
    <property type="match status" value="1"/>
</dbReference>
<feature type="region of interest" description="Disordered" evidence="15">
    <location>
        <begin position="3808"/>
        <end position="3830"/>
    </location>
</feature>
<feature type="transmembrane region" description="Helical" evidence="16">
    <location>
        <begin position="4389"/>
        <end position="4409"/>
    </location>
</feature>
<dbReference type="InterPro" id="IPR005821">
    <property type="entry name" value="Ion_trans_dom"/>
</dbReference>
<feature type="region of interest" description="Disordered" evidence="15">
    <location>
        <begin position="3532"/>
        <end position="3558"/>
    </location>
</feature>
<dbReference type="Gene3D" id="6.20.350.10">
    <property type="match status" value="2"/>
</dbReference>
<organism evidence="20 21">
    <name type="scientific">Orchesella dallaii</name>
    <dbReference type="NCBI Taxonomy" id="48710"/>
    <lineage>
        <taxon>Eukaryota</taxon>
        <taxon>Metazoa</taxon>
        <taxon>Ecdysozoa</taxon>
        <taxon>Arthropoda</taxon>
        <taxon>Hexapoda</taxon>
        <taxon>Collembola</taxon>
        <taxon>Entomobryomorpha</taxon>
        <taxon>Entomobryoidea</taxon>
        <taxon>Orchesellidae</taxon>
        <taxon>Orchesellinae</taxon>
        <taxon>Orchesella</taxon>
    </lineage>
</organism>
<feature type="compositionally biased region" description="Acidic residues" evidence="15">
    <location>
        <begin position="3811"/>
        <end position="3823"/>
    </location>
</feature>
<comment type="catalytic activity">
    <reaction evidence="14">
        <text>Ca(2+)(in) = Ca(2+)(out)</text>
        <dbReference type="Rhea" id="RHEA:29671"/>
        <dbReference type="ChEBI" id="CHEBI:29108"/>
    </reaction>
</comment>
<dbReference type="InterPro" id="IPR014821">
    <property type="entry name" value="Ins145_P3_rcpt"/>
</dbReference>
<feature type="compositionally biased region" description="Basic and acidic residues" evidence="15">
    <location>
        <begin position="1409"/>
        <end position="1425"/>
    </location>
</feature>
<dbReference type="InterPro" id="IPR018247">
    <property type="entry name" value="EF_Hand_1_Ca_BS"/>
</dbReference>
<dbReference type="Pfam" id="PF13499">
    <property type="entry name" value="EF-hand_7"/>
    <property type="match status" value="1"/>
</dbReference>
<evidence type="ECO:0000256" key="16">
    <source>
        <dbReference type="SAM" id="Phobius"/>
    </source>
</evidence>
<dbReference type="Pfam" id="PF21119">
    <property type="entry name" value="RYDR_Jsol"/>
    <property type="match status" value="1"/>
</dbReference>
<dbReference type="PROSITE" id="PS50188">
    <property type="entry name" value="B302_SPRY"/>
    <property type="match status" value="3"/>
</dbReference>
<keyword evidence="4" id="KW-0107">Calcium channel</keyword>
<feature type="region of interest" description="Disordered" evidence="15">
    <location>
        <begin position="4516"/>
        <end position="4538"/>
    </location>
</feature>
<evidence type="ECO:0000256" key="15">
    <source>
        <dbReference type="SAM" id="MobiDB-lite"/>
    </source>
</evidence>
<dbReference type="PROSITE" id="PS50222">
    <property type="entry name" value="EF_HAND_2"/>
    <property type="match status" value="1"/>
</dbReference>
<keyword evidence="7" id="KW-0106">Calcium</keyword>
<dbReference type="Gene3D" id="1.10.238.10">
    <property type="entry name" value="EF-hand"/>
    <property type="match status" value="1"/>
</dbReference>
<feature type="transmembrane region" description="Helical" evidence="16">
    <location>
        <begin position="4843"/>
        <end position="4863"/>
    </location>
</feature>
<evidence type="ECO:0000256" key="10">
    <source>
        <dbReference type="ARBA" id="ARBA00023065"/>
    </source>
</evidence>
<dbReference type="InterPro" id="IPR043136">
    <property type="entry name" value="B30.2/SPRY_sf"/>
</dbReference>
<keyword evidence="5 16" id="KW-0812">Transmembrane</keyword>
<keyword evidence="13" id="KW-0407">Ion channel</keyword>
<feature type="region of interest" description="Disordered" evidence="15">
    <location>
        <begin position="4595"/>
        <end position="4635"/>
    </location>
</feature>
<dbReference type="CDD" id="cd12877">
    <property type="entry name" value="SPRY1_RyR"/>
    <property type="match status" value="1"/>
</dbReference>
<dbReference type="Gene3D" id="2.80.10.50">
    <property type="match status" value="2"/>
</dbReference>
<dbReference type="PROSITE" id="PS50919">
    <property type="entry name" value="MIR"/>
    <property type="match status" value="1"/>
</dbReference>
<accession>A0ABP1QU76</accession>
<dbReference type="InterPro" id="IPR036300">
    <property type="entry name" value="MIR_dom_sf"/>
</dbReference>
<dbReference type="PROSITE" id="PS00018">
    <property type="entry name" value="EF_HAND_1"/>
    <property type="match status" value="2"/>
</dbReference>
<evidence type="ECO:0000313" key="20">
    <source>
        <dbReference type="EMBL" id="CAL8111223.1"/>
    </source>
</evidence>
<keyword evidence="3" id="KW-0109">Calcium transport</keyword>
<evidence type="ECO:0000256" key="8">
    <source>
        <dbReference type="ARBA" id="ARBA00022951"/>
    </source>
</evidence>
<feature type="transmembrane region" description="Helical" evidence="16">
    <location>
        <begin position="4652"/>
        <end position="4674"/>
    </location>
</feature>
<dbReference type="Pfam" id="PF02026">
    <property type="entry name" value="RyR"/>
    <property type="match status" value="4"/>
</dbReference>
<evidence type="ECO:0000256" key="11">
    <source>
        <dbReference type="ARBA" id="ARBA00023136"/>
    </source>
</evidence>
<dbReference type="Pfam" id="PF00622">
    <property type="entry name" value="SPRY"/>
    <property type="match status" value="3"/>
</dbReference>
<dbReference type="EMBL" id="CAXLJM020000046">
    <property type="protein sequence ID" value="CAL8111223.1"/>
    <property type="molecule type" value="Genomic_DNA"/>
</dbReference>
<dbReference type="PANTHER" id="PTHR46399">
    <property type="entry name" value="B30.2/SPRY DOMAIN-CONTAINING PROTEIN"/>
    <property type="match status" value="1"/>
</dbReference>
<dbReference type="SMART" id="SM00449">
    <property type="entry name" value="SPRY"/>
    <property type="match status" value="3"/>
</dbReference>
<dbReference type="Pfam" id="PF08454">
    <property type="entry name" value="RIH_assoc"/>
    <property type="match status" value="1"/>
</dbReference>
<dbReference type="Gene3D" id="1.10.287.70">
    <property type="match status" value="1"/>
</dbReference>
<dbReference type="InterPro" id="IPR016093">
    <property type="entry name" value="MIR_motif"/>
</dbReference>
<evidence type="ECO:0000259" key="19">
    <source>
        <dbReference type="PROSITE" id="PS50919"/>
    </source>
</evidence>
<evidence type="ECO:0000256" key="9">
    <source>
        <dbReference type="ARBA" id="ARBA00022989"/>
    </source>
</evidence>
<evidence type="ECO:0000256" key="4">
    <source>
        <dbReference type="ARBA" id="ARBA00022673"/>
    </source>
</evidence>
<dbReference type="CDD" id="cd12878">
    <property type="entry name" value="SPRY2_RyR"/>
    <property type="match status" value="1"/>
</dbReference>
<dbReference type="CDD" id="cd12879">
    <property type="entry name" value="SPRY3_RyR"/>
    <property type="match status" value="1"/>
</dbReference>
<feature type="region of interest" description="Disordered" evidence="15">
    <location>
        <begin position="2869"/>
        <end position="2899"/>
    </location>
</feature>
<evidence type="ECO:0000256" key="14">
    <source>
        <dbReference type="ARBA" id="ARBA00036634"/>
    </source>
</evidence>
<feature type="transmembrane region" description="Helical" evidence="16">
    <location>
        <begin position="4564"/>
        <end position="4584"/>
    </location>
</feature>
<feature type="transmembrane region" description="Helical" evidence="16">
    <location>
        <begin position="4788"/>
        <end position="4805"/>
    </location>
</feature>
<keyword evidence="10" id="KW-0406">Ion transport</keyword>
<evidence type="ECO:0008006" key="22">
    <source>
        <dbReference type="Google" id="ProtNLM"/>
    </source>
</evidence>
<keyword evidence="2" id="KW-0813">Transport</keyword>
<dbReference type="Pfam" id="PF01365">
    <property type="entry name" value="RYDR_ITPR"/>
    <property type="match status" value="2"/>
</dbReference>
<keyword evidence="11 16" id="KW-0472">Membrane</keyword>
<protein>
    <recommendedName>
        <fullName evidence="22">Ryanodine receptor 44F</fullName>
    </recommendedName>
</protein>
<evidence type="ECO:0000256" key="7">
    <source>
        <dbReference type="ARBA" id="ARBA00022837"/>
    </source>
</evidence>
<evidence type="ECO:0000256" key="12">
    <source>
        <dbReference type="ARBA" id="ARBA00023286"/>
    </source>
</evidence>
<feature type="domain" description="B30.2/SPRY" evidence="17">
    <location>
        <begin position="575"/>
        <end position="800"/>
    </location>
</feature>
<dbReference type="InterPro" id="IPR013333">
    <property type="entry name" value="Ryan_recept"/>
</dbReference>
<evidence type="ECO:0000259" key="17">
    <source>
        <dbReference type="PROSITE" id="PS50188"/>
    </source>
</evidence>
<dbReference type="InterPro" id="IPR013662">
    <property type="entry name" value="RIH_assoc-dom"/>
</dbReference>
<dbReference type="Pfam" id="PF08709">
    <property type="entry name" value="Ins145_P3_rec"/>
    <property type="match status" value="1"/>
</dbReference>
<feature type="transmembrane region" description="Helical" evidence="16">
    <location>
        <begin position="4917"/>
        <end position="4940"/>
    </location>
</feature>
<evidence type="ECO:0000259" key="18">
    <source>
        <dbReference type="PROSITE" id="PS50222"/>
    </source>
</evidence>
<dbReference type="SUPFAM" id="SSF100909">
    <property type="entry name" value="IP3 receptor type 1 binding core, domain 2"/>
    <property type="match status" value="1"/>
</dbReference>
<dbReference type="InterPro" id="IPR015925">
    <property type="entry name" value="Ryanodine_IP3_receptor"/>
</dbReference>
<feature type="domain" description="B30.2/SPRY" evidence="17">
    <location>
        <begin position="1013"/>
        <end position="1212"/>
    </location>
</feature>
<feature type="domain" description="MIR" evidence="19">
    <location>
        <begin position="94"/>
        <end position="148"/>
    </location>
</feature>
<dbReference type="InterPro" id="IPR003877">
    <property type="entry name" value="SPRY_dom"/>
</dbReference>
<dbReference type="Proteomes" id="UP001642540">
    <property type="component" value="Unassembled WGS sequence"/>
</dbReference>
<evidence type="ECO:0000256" key="13">
    <source>
        <dbReference type="ARBA" id="ARBA00023303"/>
    </source>
</evidence>
<keyword evidence="12" id="KW-1071">Ligand-gated ion channel</keyword>
<evidence type="ECO:0000256" key="5">
    <source>
        <dbReference type="ARBA" id="ARBA00022692"/>
    </source>
</evidence>
<dbReference type="InterPro" id="IPR035762">
    <property type="entry name" value="SPRY3_RyR"/>
</dbReference>
<dbReference type="InterPro" id="IPR001870">
    <property type="entry name" value="B30.2/SPRY"/>
</dbReference>
<dbReference type="SUPFAM" id="SSF82109">
    <property type="entry name" value="MIR domain"/>
    <property type="match status" value="2"/>
</dbReference>
<comment type="subcellular location">
    <subcellularLocation>
        <location evidence="1">Sarcoplasmic reticulum membrane</location>
        <topology evidence="1">Multi-pass membrane protein</topology>
    </subcellularLocation>
</comment>
<dbReference type="InterPro" id="IPR011992">
    <property type="entry name" value="EF-hand-dom_pair"/>
</dbReference>
<feature type="compositionally biased region" description="Basic and acidic residues" evidence="15">
    <location>
        <begin position="1369"/>
        <end position="1383"/>
    </location>
</feature>
<dbReference type="InterPro" id="IPR048581">
    <property type="entry name" value="RYDR_Jsol"/>
</dbReference>
<dbReference type="InterPro" id="IPR002048">
    <property type="entry name" value="EF_hand_dom"/>
</dbReference>
<dbReference type="PRINTS" id="PR00795">
    <property type="entry name" value="RYANODINER"/>
</dbReference>
<dbReference type="InterPro" id="IPR035764">
    <property type="entry name" value="SPRY2_RyR"/>
</dbReference>
<evidence type="ECO:0000313" key="21">
    <source>
        <dbReference type="Proteomes" id="UP001642540"/>
    </source>
</evidence>
<dbReference type="SUPFAM" id="SSF47473">
    <property type="entry name" value="EF-hand"/>
    <property type="match status" value="1"/>
</dbReference>
<feature type="domain" description="EF-hand" evidence="18">
    <location>
        <begin position="4147"/>
        <end position="4172"/>
    </location>
</feature>
<dbReference type="Gene3D" id="1.25.10.30">
    <property type="entry name" value="IP3 receptor type 1 binding core, RIH domain"/>
    <property type="match status" value="1"/>
</dbReference>
<reference evidence="20 21" key="1">
    <citation type="submission" date="2024-08" db="EMBL/GenBank/DDBJ databases">
        <authorList>
            <person name="Cucini C."/>
            <person name="Frati F."/>
        </authorList>
    </citation>
    <scope>NUCLEOTIDE SEQUENCE [LARGE SCALE GENOMIC DNA]</scope>
</reference>
<dbReference type="Pfam" id="PF02815">
    <property type="entry name" value="MIR"/>
    <property type="match status" value="1"/>
</dbReference>
<dbReference type="InterPro" id="IPR013320">
    <property type="entry name" value="ConA-like_dom_sf"/>
</dbReference>
<feature type="domain" description="B30.2/SPRY" evidence="17">
    <location>
        <begin position="1399"/>
        <end position="1622"/>
    </location>
</feature>
<evidence type="ECO:0000256" key="6">
    <source>
        <dbReference type="ARBA" id="ARBA00022737"/>
    </source>
</evidence>
<evidence type="ECO:0000256" key="2">
    <source>
        <dbReference type="ARBA" id="ARBA00022448"/>
    </source>
</evidence>
<proteinExistence type="predicted"/>
<comment type="caution">
    <text evidence="20">The sequence shown here is derived from an EMBL/GenBank/DDBJ whole genome shotgun (WGS) entry which is preliminary data.</text>
</comment>
<feature type="region of interest" description="Disordered" evidence="15">
    <location>
        <begin position="1357"/>
        <end position="1466"/>
    </location>
</feature>
<feature type="compositionally biased region" description="Acidic residues" evidence="15">
    <location>
        <begin position="4622"/>
        <end position="4635"/>
    </location>
</feature>
<dbReference type="InterPro" id="IPR000699">
    <property type="entry name" value="RIH_dom"/>
</dbReference>
<sequence>MGDTEGGSEQDDVSFLRTEDMVCLVTGATGERVGLAAEGFGNRHCFLENIADKNNPPDLTQCVFVIEQALSVRALQELVTAAASESGKGTGSGHRTLLYGNAILLRHQNSNMYLACLSTTSGNDKLAFDVGLQEHSQGEACWWTVHPASKQRSEGEKVRVGDDLILVSVATERYLQAVREGDQMIVNASFHVTHWSVQPFGTGLSRLKFVGCVFGGEVLRFFHGGDECLTIPPTWSETSEQNIVVYEGGDVVSQARSLWRLELGRTKWAGGFINWMHPLRIRHITSGRYLGVNENNDLILVHRNDATLASTAFYLREEKDDQRAQLEDKDLEVIGSPLIKYGDTTVIVQHMETGLWLSYRAYETKKKGVGKVEEKQAILHEEGKMDDGLEFSRSQEEESRTGRVIRKCSSLFTKFIKALEILQVNRSRDLFFGTVDLNEMIMCLEDLINYFAQPEDEMEHEERQNRFRALRNRQDLFQEEGILNLTLEAIDNINTITERGYLVTLASDASQNFEVITGYLYQLLAAIIKGNHTNCAQFANVNRLNWLFSRLGSQASGEGSGMLDVLHCVLIDSPEALNMMREEHIKVIISLLEKHGRDPKVLDVLCSLCVGNGVAVRSSQNNICDYLLPGKNLLLHTGVVDHVGSVRPNIFVGKVEGSAVYQKWYFEVTLDHIEQASHMMPHLRIGWANTIGYCPYPGGGEHWGGNGVGDDLCSYGFDGVYLWTGGRSTCVVPGSQEPYIRKGDVIGCALDLTVPSITFYFNGVKIRGGFKNFNSDGMFHPAVSMSAKVSCRFLFGGDQGRLRYPPPELHSPIVECLLPTQVLQIDPCFYFGDPFKTTLAGPLKIEDDTAFVPKPVDTEAIILAGYVEQVRDKLAENIHEMWAMNKIEAGWMYGDYRDDYEKYHPCLVPFDRLPGAERRYDIQLAENTLKTIMALGYHISLDKPPSRIRSIRLPNDPFLQPNGYKPAPLDLSAITLTPKLEELIDQLAENTHNIWSKERIMEGWTYGLNEDPDVRRSPHLVPYSKVDEAIKVANWDTASETVRTLLVYGYVLEAPTGESQEVQTGEVEEKRYADFRTYRAEKTYAVSNGKWYYEFEVLTAGPMRVGWARVDCKPGYQIGSDEYTWAFDGYNEEKVFTASGESYGKQWKEGDVVGVLLDLIDRTISFSLNGELLMDSLGGETAFTDVQGEGFVPACTLGIGQRARFCFGHDVNALKFFTTCGLQEGYEPFCVNMNRAMTFWYTKDQPIFENIDDGEDSSIDVIRIPAGSDTPPSLRLSHKTFETMEKANWEFLRLSLPVICLDEFIDEDEKNRRWQEIRVRQHRLRATGQYIRTDHNLEQTIQKAGFTMSDIKDLQRGYSEDAAEGDADAGLKDSDYGRGELSRGDLLTPGDEGKKKERGKSPFRFFSRGKKDGKDRTPDPEDKAGTRGTNVRLTEGSMKIQPPAVPDRARKGAGGEAAAPRDEPPEGDIFDAECLSQINEYFFGVRIFPGQDPTHVYVGWVTCQYHFHSQSFTNEKVRHCTIAGMDEYDTEVENVDRSSCYMVRADELYNQVSADSGGKGASQGMFIGCTVDTATGYINFYCEGKPTKYIYKMEPGTKLFPAVFAEATSKEMLQFELGRTATTLPLSSAVLLNSGKHLQPQFPPRLKVQYLRPHQWARVPNINLKVHALKLSELRGWSTLCEDSVSMLALHIPEEDRCIDILELIEMDKLLSFHYHTLTLYAALCYQSNFRAAHSLCAYVDQKQLLYAIQAEYLSGPLRRGFYDLLIALHMESFSTTMEVCKNEFIIPLIPELKELYEDESMRHSVRSVTTISIRPEMTMTDIDGSVEDLKDLSSPYFPLEIVRDFTMTSIAEAVRLNQVHIRDPIGGSNENLFVPLLKLIDKLLLIGIINDDDLDRLLVMIDPQTWDPEKEKSDVFKFQRFPSETEDEEDHRKGLLFMELAEGVKLQLCYLLHHLNDIQLRHRVESIVAFSHDYVGEVQADQLKRYVEIKRSDLPSAIAAKKTREFRCPPIEQTKCILGFKLWEEIDDDNRPCAQELIDQLREYHDGFVEKLSLEALQDAEEGGDEGGSGGKLSMITKMIDMLNIVKKLEPPAPPVEEEPPRELLPEEKFRKVLTKTIVRWAEETQFETPLLVKEMFGLLIRQYDTFGEVIRALEKTYVFSCTTIDHIHKMWRGLSRIRALLPVQMSQEEEALMRFLLWELVNNHIFFQHPDLIRILRVHENVMALMMNTLGRAQVQSEAQGAPTPSGEGAEQPAKEKDTSHEMVVACCRFLCFFCRTSRQNQKAMFEHLGFLLENSNILLSRPSLRGSTPLDVAYSSLMENTELALALREHLLEKVAVYLSRTGLQSNGELVEKGYPDLGWDPVEGERYLDFLRFCVWVGGESVEENANLVIRLLIRRPECLGPNLRGEGDGLLRAIIDANKFSDRISARNEGLMDSDLNHPMPESEEDEDYIDTGAAILAFYCTLVDLLGRCAPDATVIALGKNESLRARAILRSLVPLEDLVGALSLRFSLQPLQRPGDTPKRDMPPGLVPNHKQSIVRFLERVYGVEERDLFMRLLEDAFLPDLRAATMLDRHDGGDSEMGLALNRYIGNSILPLLIKHSRFYADADNYASLLDASLHTVYRLSKNKMLTKGQREAVSDFLVALTRELYPNMLLKLLRKLTVDVSKLSEYTTVALRLLTLHYERCSKYYGAGGQGAYGSASEEEKRLTMMLFSNIFESLAKMEYDPDLFGKALPCLSAIGCALPPDYSLSAALDGELVRSYANEGEGPYNPDPIDTSIIQINGDLNNLVIKFSEHWHDAWARRKLNNGWKYGEPYNWHERIHPRLKPYSKLTEYEKERYKEPIRDGIKALLALSWTIEQGDVDMASRSSNTRRSSKADLTAPDTQTPFNYHPNPVDMTNMTLNREMQTMAERLAENLHDIWARKKKDDIDNNGGPPHPLVVPYDLLTDKEKRKDRDRMNELLKYVQYQGYRLYRLKVQGESEEDTSRAAAQCLERRFAYSLLEKLLHYLDVSSVNLKSQVPSNNYSRRSTFKDTTRDVKFFTKVVLPLMEKYFNTHRTYFISIATGGAASGAASLKEKEMVASLFCRLTTLLRSKLNSFGSDVKMTVRCLQVLIKAFDAKSITKSCPEFIRTSMLTFFNNAADDLGHTIINLQEKKYSHLRGTHLVTATSLNYVNSVLLPVLTSLFDHLAAYDYGADLILDDLQVASYKMLSSLYQLGTDMTLHKNRKYMKIELERYRPAIGSCLGAFASTFPIAFLEPALNKNNPNSVYHKLFEQSPQTAQDVMSRLGSNIPGLDAIIQEVENYVEAGKTYNEIPHIIDITLPMLCSYLPYWWSHGPDNATNVASDSHVSNVTVDHMNKLLKSVLNLIKANIGNEQAMWMTRIAQFTQQIIINSAEELLTDPILPLAEKLRKKSEQMFHKEESVRGFLKSGTDDSSQIESQIQDEWQLLTRDIYAFYPLLIKYVDYQRNNWLKNNTLEAEHLYNHIAEIFNIWSKSQYFRREETNFISANEIDNMALIMPTSTRRTVMSDTSVQSGGKIKKKKKSRDKKRDKDKELASSLLVACLKRLLPVGLNLFAGREQELVQHCKDRYLKKMQDYEIVDYATTQLTLPDKIDPSDAMSWQHHLYSKLGAKRETSPEETNEKAANKDKDNKEQLLLELVDRIVAMAKVLYGLHMATFPPDPRSGWRRLLSAARKKAALACLLSVPYFTLKRHRAINLFLRTYKDMWLVDENVGQEVMIEHLTQTFEEAELKKKEEEEEEAKPDPLQQLVTTFTRGAMTERSGALQEDPLYMAYAEVMAKSCGEEEEEGGDEEEGEGPSIHEQEMEKQKLLFHQARLANRGVAEMVLLHISASKGSPSEMVMQTLGLGISILRGGNIDVQMQMLNHLKEKKDAGFFTSIAGLMNSCTVLDLDAFERNTKAEGLGVGPEGAAGEKNMHDAEFTCALFRFIQLTCEGHNLDWQNYLRTQAGNTTTVNVVICTVDYLLRLQESIMDFYWHYSSKELIDPAGKVNFFKAIGVASQVFNTLTEVIQGPCTQNQQALAHSRLWDAIGGFLFLFAHMQAKLSKNSSQVDLLKEMLNLQKDMVIMMLSMLEGNVVNGTIGKQMVDTLVESASNVEIILRYFDMFLKLKDLTSSSTFQEDMDKNKDGYVSPKEFKDSLEASKNYSAEEIDFLLLCCDTNHDGKIDYVEFTERFHNPAKEIGFNLAVLLTNLSEHMPNEPRLARFLETAGSVLNYFEPYLGRIEIMGSSKKIERVYFEILESNIEQWEKPQIKESKRAFFYAIVTEGGDKEKLQAFVDFCEDAIFEMQHASALMSSDEEGGGSHGREQTFVMPTDDEEEKGTLVKQAVTAVKDGAQNVLSSLSPSNIKKKVHQLKQMTPVELIFGFFKMLFWVFYAGGAFFGRMLKYVGSSLIVLMRGPPPEKKEEEKPADEFAAIKAPALPASTGPPEEESAEGGVLAIMGSAEAAVDEGASRAVEVAGGELAPVEAGGEESGERALVVRAASPVKEAKEEKAEAPAAAASPLDEVEAHDEPSVASQIDFGSYFNGMVSFLARNFYNMKIVALVLAFTINFMLLFFKATALVDDEDEDAGDDLEGSGYEGSGLLDSGSGSGNDTLEDDGDEDEEDDDVPELVQMDEKFLYMAHLMRFLSVIHSIISMAMLFAYYHLKIPLAIFKREKEIARRLEFDGLYLAEQPEDDDLKAHWDRLVISAKSFPVNYWDKFVKKKVRQKYSETYDFDQISNLLGMEKTSFSVEEKTDAGILSYFSGADWRYQVWKAGVTLTDNAFLYSLWYFCFSILGNFNYFFFAAHLLDVAVAVPALKTILQSVTHNGKQLVLTVMLLSIVVYIYTVIAFNFFRKFYVTEEDDEVDQKCHDMATCFVFHLYQGVRAGGGIGDVIEPPDGEPSEVYRIFFDITFFFFVIVILLAIIQGLIIDAFGELRDQLNSVSETLESECFICGIGKDYFDVVPHGFDVHVLKEHNLANYMFFLMHLINKPDTEYTGQETYVWNMYQQRSWDFFPVGDCFRKQYEEELSGKSGGE</sequence>
<feature type="compositionally biased region" description="Polar residues" evidence="15">
    <location>
        <begin position="3532"/>
        <end position="3541"/>
    </location>
</feature>
<name>A0ABP1QU76_9HEXA</name>
<dbReference type="InterPro" id="IPR035910">
    <property type="entry name" value="RyR/IP3R_RIH_dom_sf"/>
</dbReference>
<dbReference type="Pfam" id="PF06459">
    <property type="entry name" value="RR_TM4-6"/>
    <property type="match status" value="1"/>
</dbReference>
<dbReference type="CDD" id="cd23278">
    <property type="entry name" value="beta-trefoil_MIR_RyR"/>
    <property type="match status" value="1"/>
</dbReference>
<dbReference type="InterPro" id="IPR035761">
    <property type="entry name" value="SPRY1_RyR"/>
</dbReference>
<keyword evidence="6" id="KW-0677">Repeat</keyword>
<feature type="compositionally biased region" description="Basic residues" evidence="15">
    <location>
        <begin position="3544"/>
        <end position="3553"/>
    </location>
</feature>
<feature type="region of interest" description="Disordered" evidence="15">
    <location>
        <begin position="2238"/>
        <end position="2259"/>
    </location>
</feature>
<keyword evidence="9 16" id="KW-1133">Transmembrane helix</keyword>
<evidence type="ECO:0000256" key="3">
    <source>
        <dbReference type="ARBA" id="ARBA00022568"/>
    </source>
</evidence>
<dbReference type="InterPro" id="IPR003032">
    <property type="entry name" value="Ryanodine_rcpt"/>
</dbReference>
<dbReference type="SMART" id="SM00472">
    <property type="entry name" value="MIR"/>
    <property type="match status" value="4"/>
</dbReference>
<dbReference type="InterPro" id="IPR009460">
    <property type="entry name" value="Ryanrecept_TM4-6"/>
</dbReference>
<keyword evidence="8" id="KW-0703">Sarcoplasmic reticulum</keyword>